<keyword evidence="2" id="KW-1185">Reference proteome</keyword>
<dbReference type="PROSITE" id="PS51257">
    <property type="entry name" value="PROKAR_LIPOPROTEIN"/>
    <property type="match status" value="1"/>
</dbReference>
<proteinExistence type="predicted"/>
<evidence type="ECO:0000313" key="2">
    <source>
        <dbReference type="Proteomes" id="UP001242010"/>
    </source>
</evidence>
<dbReference type="Pfam" id="PF08238">
    <property type="entry name" value="Sel1"/>
    <property type="match status" value="2"/>
</dbReference>
<dbReference type="Proteomes" id="UP001242010">
    <property type="component" value="Chromosome"/>
</dbReference>
<protein>
    <recommendedName>
        <fullName evidence="3">Sel1 repeat family protein</fullName>
    </recommendedName>
</protein>
<dbReference type="EMBL" id="AP027079">
    <property type="protein sequence ID" value="BDU69400.1"/>
    <property type="molecule type" value="Genomic_DNA"/>
</dbReference>
<organism evidence="1 2">
    <name type="scientific">Geothrix oryzae</name>
    <dbReference type="NCBI Taxonomy" id="2927975"/>
    <lineage>
        <taxon>Bacteria</taxon>
        <taxon>Pseudomonadati</taxon>
        <taxon>Acidobacteriota</taxon>
        <taxon>Holophagae</taxon>
        <taxon>Holophagales</taxon>
        <taxon>Holophagaceae</taxon>
        <taxon>Geothrix</taxon>
    </lineage>
</organism>
<dbReference type="Gene3D" id="1.25.40.10">
    <property type="entry name" value="Tetratricopeptide repeat domain"/>
    <property type="match status" value="1"/>
</dbReference>
<dbReference type="SUPFAM" id="SSF81901">
    <property type="entry name" value="HCP-like"/>
    <property type="match status" value="1"/>
</dbReference>
<dbReference type="RefSeq" id="WP_286353126.1">
    <property type="nucleotide sequence ID" value="NZ_AP027079.1"/>
</dbReference>
<name>A0ABM8DQY6_9BACT</name>
<sequence>MRRWGLGFGGSLLMLLGACARPQVDPWPRQMNAALASRLEGRSESARADYQAGFLNGATMLHEAQKAGIRPYQPTRSLPAQPLRGWSAPPAGVQAGVFDPASEVDPATGLVLIAASGAKGSPFAEGQVDGFGWALSAVGQGLIRPVPGISLPREWTSFQPGKETQPLGQGAKTVRFLWAPGLVAWACQERGFPWRRTWRAWGDAEPPAWIGLSERALWVETRGGRALALDVDTGEILRTQPAVPHEPTRSLDWESYQKEVLRAFNEPEFQRSLAALRKTAESGTVPDCLAVARKLSGMGEAADREAFTWFLKAAEKGSPEAMLRVGVLLFHGLSAPMDREGAKAWMTRAIQAGNPDAAAVLETLFRDHE</sequence>
<accession>A0ABM8DQY6</accession>
<evidence type="ECO:0000313" key="1">
    <source>
        <dbReference type="EMBL" id="BDU69400.1"/>
    </source>
</evidence>
<dbReference type="InterPro" id="IPR011990">
    <property type="entry name" value="TPR-like_helical_dom_sf"/>
</dbReference>
<reference evidence="2" key="1">
    <citation type="journal article" date="2023" name="Int. J. Syst. Evol. Microbiol.">
        <title>Mesoterricola silvestris gen. nov., sp. nov., Mesoterricola sediminis sp. nov., Geothrix oryzae sp. nov., Geothrix edaphica sp. nov., Geothrix rubra sp. nov., and Geothrix limicola sp. nov., six novel members of Acidobacteriota isolated from soils.</title>
        <authorList>
            <person name="Itoh H."/>
            <person name="Sugisawa Y."/>
            <person name="Mise K."/>
            <person name="Xu Z."/>
            <person name="Kuniyasu M."/>
            <person name="Ushijima N."/>
            <person name="Kawano K."/>
            <person name="Kobayashi E."/>
            <person name="Shiratori Y."/>
            <person name="Masuda Y."/>
            <person name="Senoo K."/>
        </authorList>
    </citation>
    <scope>NUCLEOTIDE SEQUENCE [LARGE SCALE GENOMIC DNA]</scope>
    <source>
        <strain evidence="2">Red222</strain>
    </source>
</reference>
<evidence type="ECO:0008006" key="3">
    <source>
        <dbReference type="Google" id="ProtNLM"/>
    </source>
</evidence>
<dbReference type="InterPro" id="IPR006597">
    <property type="entry name" value="Sel1-like"/>
</dbReference>
<gene>
    <name evidence="1" type="ORF">GETHOR_15010</name>
</gene>